<dbReference type="Pfam" id="PF13466">
    <property type="entry name" value="STAS_2"/>
    <property type="match status" value="1"/>
</dbReference>
<dbReference type="EMBL" id="VSSQ01026401">
    <property type="protein sequence ID" value="MPM75092.1"/>
    <property type="molecule type" value="Genomic_DNA"/>
</dbReference>
<dbReference type="InterPro" id="IPR002645">
    <property type="entry name" value="STAS_dom"/>
</dbReference>
<accession>A0A645CE07</accession>
<evidence type="ECO:0000259" key="1">
    <source>
        <dbReference type="PROSITE" id="PS50801"/>
    </source>
</evidence>
<dbReference type="AlphaFoldDB" id="A0A645CE07"/>
<evidence type="ECO:0000313" key="2">
    <source>
        <dbReference type="EMBL" id="MPM75092.1"/>
    </source>
</evidence>
<reference evidence="2" key="1">
    <citation type="submission" date="2019-08" db="EMBL/GenBank/DDBJ databases">
        <authorList>
            <person name="Kucharzyk K."/>
            <person name="Murdoch R.W."/>
            <person name="Higgins S."/>
            <person name="Loffler F."/>
        </authorList>
    </citation>
    <scope>NUCLEOTIDE SEQUENCE</scope>
</reference>
<protein>
    <recommendedName>
        <fullName evidence="1">STAS domain-containing protein</fullName>
    </recommendedName>
</protein>
<feature type="domain" description="STAS" evidence="1">
    <location>
        <begin position="10"/>
        <end position="98"/>
    </location>
</feature>
<dbReference type="InterPro" id="IPR036513">
    <property type="entry name" value="STAS_dom_sf"/>
</dbReference>
<dbReference type="SUPFAM" id="SSF52091">
    <property type="entry name" value="SpoIIaa-like"/>
    <property type="match status" value="1"/>
</dbReference>
<proteinExistence type="predicted"/>
<dbReference type="InterPro" id="IPR058548">
    <property type="entry name" value="MlaB-like_STAS"/>
</dbReference>
<dbReference type="PROSITE" id="PS50801">
    <property type="entry name" value="STAS"/>
    <property type="match status" value="1"/>
</dbReference>
<name>A0A645CE07_9ZZZZ</name>
<comment type="caution">
    <text evidence="2">The sequence shown here is derived from an EMBL/GenBank/DDBJ whole genome shotgun (WGS) entry which is preliminary data.</text>
</comment>
<gene>
    <name evidence="2" type="ORF">SDC9_122083</name>
</gene>
<dbReference type="Gene3D" id="3.30.750.24">
    <property type="entry name" value="STAS domain"/>
    <property type="match status" value="1"/>
</dbReference>
<sequence>MSTSAVAPSMLVLPPELTHAQATASLRMLMQAMKAHKEPHLVVDAGPLKVFDSSALAVLLECRRTALEFGKSFAVKALPASLRSLAGLYGVQELLTAE</sequence>
<organism evidence="2">
    <name type="scientific">bioreactor metagenome</name>
    <dbReference type="NCBI Taxonomy" id="1076179"/>
    <lineage>
        <taxon>unclassified sequences</taxon>
        <taxon>metagenomes</taxon>
        <taxon>ecological metagenomes</taxon>
    </lineage>
</organism>